<name>A0A5N6SI99_ASPPS</name>
<dbReference type="GeneID" id="43639857"/>
<reference evidence="1 2" key="1">
    <citation type="submission" date="2019-04" db="EMBL/GenBank/DDBJ databases">
        <title>Friends and foes A comparative genomics study of 23 Aspergillus species from section Flavi.</title>
        <authorList>
            <consortium name="DOE Joint Genome Institute"/>
            <person name="Kjaerbolling I."/>
            <person name="Vesth T."/>
            <person name="Frisvad J.C."/>
            <person name="Nybo J.L."/>
            <person name="Theobald S."/>
            <person name="Kildgaard S."/>
            <person name="Isbrandt T."/>
            <person name="Kuo A."/>
            <person name="Sato A."/>
            <person name="Lyhne E.K."/>
            <person name="Kogle M.E."/>
            <person name="Wiebenga A."/>
            <person name="Kun R.S."/>
            <person name="Lubbers R.J."/>
            <person name="Makela M.R."/>
            <person name="Barry K."/>
            <person name="Chovatia M."/>
            <person name="Clum A."/>
            <person name="Daum C."/>
            <person name="Haridas S."/>
            <person name="He G."/>
            <person name="LaButti K."/>
            <person name="Lipzen A."/>
            <person name="Mondo S."/>
            <person name="Riley R."/>
            <person name="Salamov A."/>
            <person name="Simmons B.A."/>
            <person name="Magnuson J.K."/>
            <person name="Henrissat B."/>
            <person name="Mortensen U.H."/>
            <person name="Larsen T.O."/>
            <person name="Devries R.P."/>
            <person name="Grigoriev I.V."/>
            <person name="Machida M."/>
            <person name="Baker S.E."/>
            <person name="Andersen M.R."/>
        </authorList>
    </citation>
    <scope>NUCLEOTIDE SEQUENCE [LARGE SCALE GENOMIC DNA]</scope>
    <source>
        <strain evidence="1 2">CBS 117625</strain>
    </source>
</reference>
<protein>
    <submittedName>
        <fullName evidence="1">Uncharacterized protein</fullName>
    </submittedName>
</protein>
<evidence type="ECO:0000313" key="1">
    <source>
        <dbReference type="EMBL" id="KAE8133619.1"/>
    </source>
</evidence>
<sequence length="71" mass="7981">MRRVESTTGIDIYLSTPVFCCSTSHCGSNASSACPSWAATPLYPQVGHCGVQKPRKSNHRTNYYEDLYHWL</sequence>
<dbReference type="RefSeq" id="XP_031909682.1">
    <property type="nucleotide sequence ID" value="XM_032055647.1"/>
</dbReference>
<dbReference type="PROSITE" id="PS51257">
    <property type="entry name" value="PROKAR_LIPOPROTEIN"/>
    <property type="match status" value="1"/>
</dbReference>
<accession>A0A5N6SI99</accession>
<proteinExistence type="predicted"/>
<keyword evidence="2" id="KW-1185">Reference proteome</keyword>
<organism evidence="1 2">
    <name type="scientific">Aspergillus pseudotamarii</name>
    <dbReference type="NCBI Taxonomy" id="132259"/>
    <lineage>
        <taxon>Eukaryota</taxon>
        <taxon>Fungi</taxon>
        <taxon>Dikarya</taxon>
        <taxon>Ascomycota</taxon>
        <taxon>Pezizomycotina</taxon>
        <taxon>Eurotiomycetes</taxon>
        <taxon>Eurotiomycetidae</taxon>
        <taxon>Eurotiales</taxon>
        <taxon>Aspergillaceae</taxon>
        <taxon>Aspergillus</taxon>
        <taxon>Aspergillus subgen. Circumdati</taxon>
    </lineage>
</organism>
<dbReference type="EMBL" id="ML743614">
    <property type="protein sequence ID" value="KAE8133619.1"/>
    <property type="molecule type" value="Genomic_DNA"/>
</dbReference>
<dbReference type="Proteomes" id="UP000325672">
    <property type="component" value="Unassembled WGS sequence"/>
</dbReference>
<dbReference type="AlphaFoldDB" id="A0A5N6SI99"/>
<gene>
    <name evidence="1" type="ORF">BDV38DRAFT_257781</name>
</gene>
<evidence type="ECO:0000313" key="2">
    <source>
        <dbReference type="Proteomes" id="UP000325672"/>
    </source>
</evidence>